<name>A0A1I3I7M2_9ACTN</name>
<keyword evidence="2" id="KW-1185">Reference proteome</keyword>
<reference evidence="1 2" key="1">
    <citation type="submission" date="2016-10" db="EMBL/GenBank/DDBJ databases">
        <authorList>
            <person name="de Groot N.N."/>
        </authorList>
    </citation>
    <scope>NUCLEOTIDE SEQUENCE [LARGE SCALE GENOMIC DNA]</scope>
    <source>
        <strain evidence="1 2">CGMCC 1.11156</strain>
    </source>
</reference>
<protein>
    <submittedName>
        <fullName evidence="1">Uncharacterized protein</fullName>
    </submittedName>
</protein>
<dbReference type="EMBL" id="FOQG01000008">
    <property type="protein sequence ID" value="SFI43931.1"/>
    <property type="molecule type" value="Genomic_DNA"/>
</dbReference>
<dbReference type="STRING" id="1005945.SAMN05216561_108150"/>
<organism evidence="1 2">
    <name type="scientific">Nocardioides psychrotolerans</name>
    <dbReference type="NCBI Taxonomy" id="1005945"/>
    <lineage>
        <taxon>Bacteria</taxon>
        <taxon>Bacillati</taxon>
        <taxon>Actinomycetota</taxon>
        <taxon>Actinomycetes</taxon>
        <taxon>Propionibacteriales</taxon>
        <taxon>Nocardioidaceae</taxon>
        <taxon>Nocardioides</taxon>
    </lineage>
</organism>
<gene>
    <name evidence="1" type="ORF">SAMN05216561_108150</name>
</gene>
<evidence type="ECO:0000313" key="1">
    <source>
        <dbReference type="EMBL" id="SFI43931.1"/>
    </source>
</evidence>
<sequence length="150" mass="16078">MTGQIPGHPTAASSEHDARGIATEALVARFRVMLDQQDRKPLKTLSPTGNDCAGGQMLLQHRARIEANDLTACPHIEVKGQESYFWMASIPTAYLCAGCLTTAPRPIDCDHCHGRSGALERYTLNVGGRAVHVSFLCPTCATAEEAAKSS</sequence>
<dbReference type="Proteomes" id="UP000198649">
    <property type="component" value="Unassembled WGS sequence"/>
</dbReference>
<proteinExistence type="predicted"/>
<accession>A0A1I3I7M2</accession>
<dbReference type="AlphaFoldDB" id="A0A1I3I7M2"/>
<evidence type="ECO:0000313" key="2">
    <source>
        <dbReference type="Proteomes" id="UP000198649"/>
    </source>
</evidence>